<dbReference type="EMBL" id="CP149782">
    <property type="protein sequence ID" value="WYF43909.1"/>
    <property type="molecule type" value="Genomic_DNA"/>
</dbReference>
<name>A0AAU6Q124_9DEIO</name>
<protein>
    <recommendedName>
        <fullName evidence="2">Thiol:disulfide interchange protein DsbD N-terminal domain-containing protein</fullName>
    </recommendedName>
</protein>
<accession>A0AAU6Q124</accession>
<sequence length="162" mass="17643">MSMGWTSAVAGLALLTAGRLSETTPPFLLAAQQGQSLTLRVQLATRDTLVSREAPNRMTLTTPWGKTQVQPSGTRHSNPAFTSYFAQVKPMTFKVNVPASVKPGNYPAQLGGELFVCDIRDKVCTLRPVQVPVHIQVGATAQTRSTTLTLRDQDLKPRGRRL</sequence>
<organism evidence="1">
    <name type="scientific">Deinococcus sp. VB142</name>
    <dbReference type="NCBI Taxonomy" id="3112952"/>
    <lineage>
        <taxon>Bacteria</taxon>
        <taxon>Thermotogati</taxon>
        <taxon>Deinococcota</taxon>
        <taxon>Deinococci</taxon>
        <taxon>Deinococcales</taxon>
        <taxon>Deinococcaceae</taxon>
        <taxon>Deinococcus</taxon>
    </lineage>
</organism>
<dbReference type="AlphaFoldDB" id="A0AAU6Q124"/>
<proteinExistence type="predicted"/>
<reference evidence="1" key="1">
    <citation type="submission" date="2024-03" db="EMBL/GenBank/DDBJ databases">
        <title>Deinococcus weizhi sp. nov., isolated from human skin.</title>
        <authorList>
            <person name="Wei Z."/>
            <person name="Tian F."/>
            <person name="Yang C."/>
            <person name="Xin L.T."/>
            <person name="Wen Z.J."/>
            <person name="Lan K.C."/>
            <person name="Yu L."/>
            <person name="Zhe W."/>
            <person name="Dan F.D."/>
            <person name="Jun W."/>
            <person name="Rui Z."/>
            <person name="Yong X.J."/>
            <person name="Ting Y."/>
            <person name="Wei X."/>
            <person name="Xu Z.G."/>
            <person name="Xin Z."/>
            <person name="Dong F.G."/>
            <person name="Ni X.M."/>
            <person name="Zheng M.G."/>
            <person name="Chun Y."/>
            <person name="Qian W.X."/>
        </authorList>
    </citation>
    <scope>NUCLEOTIDE SEQUENCE</scope>
    <source>
        <strain evidence="1">VB142</strain>
    </source>
</reference>
<evidence type="ECO:0008006" key="2">
    <source>
        <dbReference type="Google" id="ProtNLM"/>
    </source>
</evidence>
<gene>
    <name evidence="1" type="ORF">WDJ50_10870</name>
</gene>
<dbReference type="RefSeq" id="WP_339094992.1">
    <property type="nucleotide sequence ID" value="NZ_CP149782.1"/>
</dbReference>
<evidence type="ECO:0000313" key="1">
    <source>
        <dbReference type="EMBL" id="WYF43909.1"/>
    </source>
</evidence>